<name>A0A7S3BU81_9VIRI</name>
<keyword evidence="2" id="KW-0479">Metal-binding</keyword>
<protein>
    <recommendedName>
        <fullName evidence="4">Fe2OG dioxygenase domain-containing protein</fullName>
    </recommendedName>
</protein>
<proteinExistence type="inferred from homology"/>
<keyword evidence="1" id="KW-0847">Vitamin C</keyword>
<dbReference type="GO" id="GO:0071456">
    <property type="term" value="P:cellular response to hypoxia"/>
    <property type="evidence" value="ECO:0007669"/>
    <property type="project" value="TreeGrafter"/>
</dbReference>
<dbReference type="Gene3D" id="2.60.120.620">
    <property type="entry name" value="q2cbj1_9rhob like domain"/>
    <property type="match status" value="1"/>
</dbReference>
<comment type="similarity">
    <text evidence="2">Belongs to the iron/ascorbate-dependent oxidoreductase family.</text>
</comment>
<dbReference type="GO" id="GO:0008198">
    <property type="term" value="F:ferrous iron binding"/>
    <property type="evidence" value="ECO:0007669"/>
    <property type="project" value="TreeGrafter"/>
</dbReference>
<dbReference type="GO" id="GO:0031543">
    <property type="term" value="F:peptidyl-proline dioxygenase activity"/>
    <property type="evidence" value="ECO:0007669"/>
    <property type="project" value="TreeGrafter"/>
</dbReference>
<gene>
    <name evidence="5" type="ORF">PSIN1315_LOCUS9119</name>
</gene>
<evidence type="ECO:0000313" key="5">
    <source>
        <dbReference type="EMBL" id="CAE0142955.1"/>
    </source>
</evidence>
<dbReference type="InterPro" id="IPR044862">
    <property type="entry name" value="Pro_4_hyd_alph_FE2OG_OXY"/>
</dbReference>
<dbReference type="PANTHER" id="PTHR12907">
    <property type="entry name" value="EGL NINE HOMOLOG-RELATED"/>
    <property type="match status" value="1"/>
</dbReference>
<dbReference type="InterPro" id="IPR051559">
    <property type="entry name" value="HIF_prolyl_hydroxylases"/>
</dbReference>
<dbReference type="Pfam" id="PF13640">
    <property type="entry name" value="2OG-FeII_Oxy_3"/>
    <property type="match status" value="1"/>
</dbReference>
<keyword evidence="2" id="KW-0560">Oxidoreductase</keyword>
<dbReference type="PROSITE" id="PS51471">
    <property type="entry name" value="FE2OG_OXY"/>
    <property type="match status" value="1"/>
</dbReference>
<dbReference type="InterPro" id="IPR005123">
    <property type="entry name" value="Oxoglu/Fe-dep_dioxygenase_dom"/>
</dbReference>
<evidence type="ECO:0000256" key="2">
    <source>
        <dbReference type="RuleBase" id="RU003682"/>
    </source>
</evidence>
<accession>A0A7S3BU81</accession>
<dbReference type="PANTHER" id="PTHR12907:SF26">
    <property type="entry name" value="HIF PROLYL HYDROXYLASE, ISOFORM C"/>
    <property type="match status" value="1"/>
</dbReference>
<feature type="compositionally biased region" description="Pro residues" evidence="3">
    <location>
        <begin position="209"/>
        <end position="219"/>
    </location>
</feature>
<feature type="domain" description="Fe2OG dioxygenase" evidence="4">
    <location>
        <begin position="1"/>
        <end position="112"/>
    </location>
</feature>
<dbReference type="AlphaFoldDB" id="A0A7S3BU81"/>
<evidence type="ECO:0000256" key="3">
    <source>
        <dbReference type="SAM" id="MobiDB-lite"/>
    </source>
</evidence>
<dbReference type="GO" id="GO:0031418">
    <property type="term" value="F:L-ascorbic acid binding"/>
    <property type="evidence" value="ECO:0007669"/>
    <property type="project" value="UniProtKB-KW"/>
</dbReference>
<organism evidence="5">
    <name type="scientific">Prasinoderma singulare</name>
    <dbReference type="NCBI Taxonomy" id="676789"/>
    <lineage>
        <taxon>Eukaryota</taxon>
        <taxon>Viridiplantae</taxon>
        <taxon>Prasinodermophyta</taxon>
        <taxon>Prasinodermophyceae</taxon>
        <taxon>Prasinodermales</taxon>
        <taxon>Prasinodermaceae</taxon>
        <taxon>Prasinoderma</taxon>
    </lineage>
</organism>
<sequence>MVAAYPPGAAGYSEHIDNVDGDGDEVGDGRLLTAVLYLTAGWDSTRHGGQLRVKTHARPGEGGGESSLGSALLVAPAAGTVVLFKADSVRHAVLPTAPMAPRRFALTLWLMGAWQRDLGDAADRAGASVDEEGRDSADGTGMAALAAVVGGIEAGEPEAEDALPAGDADELAAALIALGDLFGDTTSGAEEGGVSGNEDEASDVSAGAPAPPTPSMYPN</sequence>
<dbReference type="EMBL" id="HBHY01014206">
    <property type="protein sequence ID" value="CAE0142955.1"/>
    <property type="molecule type" value="Transcribed_RNA"/>
</dbReference>
<evidence type="ECO:0000259" key="4">
    <source>
        <dbReference type="PROSITE" id="PS51471"/>
    </source>
</evidence>
<evidence type="ECO:0000256" key="1">
    <source>
        <dbReference type="ARBA" id="ARBA00022896"/>
    </source>
</evidence>
<feature type="region of interest" description="Disordered" evidence="3">
    <location>
        <begin position="186"/>
        <end position="219"/>
    </location>
</feature>
<reference evidence="5" key="1">
    <citation type="submission" date="2021-01" db="EMBL/GenBank/DDBJ databases">
        <authorList>
            <person name="Corre E."/>
            <person name="Pelletier E."/>
            <person name="Niang G."/>
            <person name="Scheremetjew M."/>
            <person name="Finn R."/>
            <person name="Kale V."/>
            <person name="Holt S."/>
            <person name="Cochrane G."/>
            <person name="Meng A."/>
            <person name="Brown T."/>
            <person name="Cohen L."/>
        </authorList>
    </citation>
    <scope>NUCLEOTIDE SEQUENCE</scope>
    <source>
        <strain evidence="5">RCC927</strain>
    </source>
</reference>
<keyword evidence="2" id="KW-0408">Iron</keyword>